<name>A0A1X6MH95_9APHY</name>
<dbReference type="RefSeq" id="XP_024332512.1">
    <property type="nucleotide sequence ID" value="XM_024481708.1"/>
</dbReference>
<reference evidence="2 3" key="1">
    <citation type="submission" date="2017-04" db="EMBL/GenBank/DDBJ databases">
        <title>Genome Sequence of the Model Brown-Rot Fungus Postia placenta SB12.</title>
        <authorList>
            <consortium name="DOE Joint Genome Institute"/>
            <person name="Gaskell J."/>
            <person name="Kersten P."/>
            <person name="Larrondo L.F."/>
            <person name="Canessa P."/>
            <person name="Martinez D."/>
            <person name="Hibbett D."/>
            <person name="Schmoll M."/>
            <person name="Kubicek C.P."/>
            <person name="Martinez A.T."/>
            <person name="Yadav J."/>
            <person name="Master E."/>
            <person name="Magnuson J.K."/>
            <person name="James T."/>
            <person name="Yaver D."/>
            <person name="Berka R."/>
            <person name="Labutti K."/>
            <person name="Lipzen A."/>
            <person name="Aerts A."/>
            <person name="Barry K."/>
            <person name="Henrissat B."/>
            <person name="Blanchette R."/>
            <person name="Grigoriev I."/>
            <person name="Cullen D."/>
        </authorList>
    </citation>
    <scope>NUCLEOTIDE SEQUENCE [LARGE SCALE GENOMIC DNA]</scope>
    <source>
        <strain evidence="2 3">MAD-698-R-SB12</strain>
    </source>
</reference>
<dbReference type="GeneID" id="36326658"/>
<accession>A0A1X6MH95</accession>
<dbReference type="AlphaFoldDB" id="A0A1X6MH95"/>
<sequence>MLDAPAHKPSPPSLATLVDTLALAPRPCPTSLPSPDPTPAALIQLPRMESLQMGKCGSLSPSLSMQSALNKEKEKECS</sequence>
<organism evidence="2 3">
    <name type="scientific">Postia placenta MAD-698-R-SB12</name>
    <dbReference type="NCBI Taxonomy" id="670580"/>
    <lineage>
        <taxon>Eukaryota</taxon>
        <taxon>Fungi</taxon>
        <taxon>Dikarya</taxon>
        <taxon>Basidiomycota</taxon>
        <taxon>Agaricomycotina</taxon>
        <taxon>Agaricomycetes</taxon>
        <taxon>Polyporales</taxon>
        <taxon>Adustoporiaceae</taxon>
        <taxon>Rhodonia</taxon>
    </lineage>
</organism>
<dbReference type="OrthoDB" id="2687058at2759"/>
<evidence type="ECO:0000313" key="3">
    <source>
        <dbReference type="Proteomes" id="UP000194127"/>
    </source>
</evidence>
<keyword evidence="3" id="KW-1185">Reference proteome</keyword>
<protein>
    <submittedName>
        <fullName evidence="2">Uncharacterized protein</fullName>
    </submittedName>
</protein>
<proteinExistence type="predicted"/>
<evidence type="ECO:0000313" key="2">
    <source>
        <dbReference type="EMBL" id="OSX55718.1"/>
    </source>
</evidence>
<feature type="compositionally biased region" description="Polar residues" evidence="1">
    <location>
        <begin position="59"/>
        <end position="69"/>
    </location>
</feature>
<dbReference type="Proteomes" id="UP000194127">
    <property type="component" value="Unassembled WGS sequence"/>
</dbReference>
<evidence type="ECO:0000256" key="1">
    <source>
        <dbReference type="SAM" id="MobiDB-lite"/>
    </source>
</evidence>
<dbReference type="EMBL" id="KZ111072">
    <property type="protein sequence ID" value="OSX55718.1"/>
    <property type="molecule type" value="Genomic_DNA"/>
</dbReference>
<gene>
    <name evidence="2" type="ORF">POSPLADRAFT_1063688</name>
</gene>
<feature type="region of interest" description="Disordered" evidence="1">
    <location>
        <begin position="53"/>
        <end position="78"/>
    </location>
</feature>